<proteinExistence type="predicted"/>
<sequence length="188" mass="20219">MTSYLLAGPAGEPISLAQAKAFLRVDDEAEDGLITTLITAARLHIEGVTGKALMAQTWRVGLDYWPENRVVKLPVAPLVSITAITAYDGDGEPHTIAAAQFFAEPNRLLLPIMVAGMPTLRERGGIEIDYVAGFGSDPEDVPADLTQAMLSLVAYWFEHRDAVIVAGSGAVVPTGFDRLIAPHKRVRL</sequence>
<protein>
    <submittedName>
        <fullName evidence="1">Head-tail connector protein</fullName>
    </submittedName>
</protein>
<organism evidence="1 2">
    <name type="scientific">Devosia algicola</name>
    <dbReference type="NCBI Taxonomy" id="3026418"/>
    <lineage>
        <taxon>Bacteria</taxon>
        <taxon>Pseudomonadati</taxon>
        <taxon>Pseudomonadota</taxon>
        <taxon>Alphaproteobacteria</taxon>
        <taxon>Hyphomicrobiales</taxon>
        <taxon>Devosiaceae</taxon>
        <taxon>Devosia</taxon>
    </lineage>
</organism>
<dbReference type="NCBIfam" id="TIGR01560">
    <property type="entry name" value="put_DNA_pack"/>
    <property type="match status" value="1"/>
</dbReference>
<dbReference type="Proteomes" id="UP001220530">
    <property type="component" value="Chromosome"/>
</dbReference>
<accession>A0ABY7YND9</accession>
<dbReference type="InterPro" id="IPR006450">
    <property type="entry name" value="Phage_HK97_gp6-like"/>
</dbReference>
<dbReference type="InterPro" id="IPR021146">
    <property type="entry name" value="Phage_gp6-like_head-tail"/>
</dbReference>
<name>A0ABY7YND9_9HYPH</name>
<gene>
    <name evidence="1" type="ORF">PSQ19_00470</name>
</gene>
<dbReference type="Gene3D" id="1.10.3230.30">
    <property type="entry name" value="Phage gp6-like head-tail connector protein"/>
    <property type="match status" value="1"/>
</dbReference>
<reference evidence="1 2" key="1">
    <citation type="submission" date="2023-02" db="EMBL/GenBank/DDBJ databases">
        <title>Devosia algicola sp. nov., isolated from the phycosphere of marine algae.</title>
        <authorList>
            <person name="Kim J.M."/>
            <person name="Lee J.K."/>
            <person name="Choi B.J."/>
            <person name="Bayburt H."/>
            <person name="Jeon C.O."/>
        </authorList>
    </citation>
    <scope>NUCLEOTIDE SEQUENCE [LARGE SCALE GENOMIC DNA]</scope>
    <source>
        <strain evidence="1 2">G20-9</strain>
    </source>
</reference>
<dbReference type="RefSeq" id="WP_282219151.1">
    <property type="nucleotide sequence ID" value="NZ_CP118246.1"/>
</dbReference>
<keyword evidence="2" id="KW-1185">Reference proteome</keyword>
<dbReference type="EMBL" id="CP118246">
    <property type="protein sequence ID" value="WDR02749.1"/>
    <property type="molecule type" value="Genomic_DNA"/>
</dbReference>
<dbReference type="InterPro" id="IPR011738">
    <property type="entry name" value="Phage_CHP"/>
</dbReference>
<evidence type="ECO:0000313" key="2">
    <source>
        <dbReference type="Proteomes" id="UP001220530"/>
    </source>
</evidence>
<evidence type="ECO:0000313" key="1">
    <source>
        <dbReference type="EMBL" id="WDR02749.1"/>
    </source>
</evidence>
<dbReference type="Pfam" id="PF05135">
    <property type="entry name" value="Phage_connect_1"/>
    <property type="match status" value="1"/>
</dbReference>
<dbReference type="CDD" id="cd08054">
    <property type="entry name" value="gp6"/>
    <property type="match status" value="1"/>
</dbReference>
<dbReference type="NCBIfam" id="TIGR02215">
    <property type="entry name" value="phage_chp_gp8"/>
    <property type="match status" value="1"/>
</dbReference>